<name>A0A8J8CB85_9EURY</name>
<dbReference type="SUPFAM" id="SSF51182">
    <property type="entry name" value="RmlC-like cupins"/>
    <property type="match status" value="1"/>
</dbReference>
<proteinExistence type="predicted"/>
<accession>A0A8J8CB85</accession>
<dbReference type="InterPro" id="IPR013096">
    <property type="entry name" value="Cupin_2"/>
</dbReference>
<dbReference type="RefSeq" id="WP_220586389.1">
    <property type="nucleotide sequence ID" value="NZ_RKLQ01000001.1"/>
</dbReference>
<dbReference type="Pfam" id="PF07883">
    <property type="entry name" value="Cupin_2"/>
    <property type="match status" value="1"/>
</dbReference>
<comment type="caution">
    <text evidence="2">The sequence shown here is derived from an EMBL/GenBank/DDBJ whole genome shotgun (WGS) entry which is preliminary data.</text>
</comment>
<sequence length="95" mass="10277">MERATADATDAGRQSLFEGEPRTVLLSLAADERVPAHSHPERAVVFHVLDGEIELTLDDETTTLQAGELARFDGDCDISPYAPTASRALVTLAKR</sequence>
<dbReference type="InterPro" id="IPR014710">
    <property type="entry name" value="RmlC-like_jellyroll"/>
</dbReference>
<protein>
    <submittedName>
        <fullName evidence="2">Cupin domain-containing protein</fullName>
    </submittedName>
</protein>
<dbReference type="Gene3D" id="2.60.120.10">
    <property type="entry name" value="Jelly Rolls"/>
    <property type="match status" value="1"/>
</dbReference>
<keyword evidence="3" id="KW-1185">Reference proteome</keyword>
<evidence type="ECO:0000313" key="2">
    <source>
        <dbReference type="EMBL" id="MBX0302140.1"/>
    </source>
</evidence>
<dbReference type="InterPro" id="IPR011051">
    <property type="entry name" value="RmlC_Cupin_sf"/>
</dbReference>
<reference evidence="2" key="1">
    <citation type="submission" date="2021-06" db="EMBL/GenBank/DDBJ databases">
        <title>Halomicroarcula sp. F24A a new haloarchaeum isolated from saline soil.</title>
        <authorList>
            <person name="Duran-Viseras A."/>
            <person name="Sanchez-Porro C."/>
            <person name="Ventosa A."/>
        </authorList>
    </citation>
    <scope>NUCLEOTIDE SEQUENCE</scope>
    <source>
        <strain evidence="2">F24A</strain>
    </source>
</reference>
<feature type="domain" description="Cupin type-2" evidence="1">
    <location>
        <begin position="26"/>
        <end position="74"/>
    </location>
</feature>
<dbReference type="Proteomes" id="UP000783863">
    <property type="component" value="Unassembled WGS sequence"/>
</dbReference>
<dbReference type="EMBL" id="RKLQ01000001">
    <property type="protein sequence ID" value="MBX0302140.1"/>
    <property type="molecule type" value="Genomic_DNA"/>
</dbReference>
<evidence type="ECO:0000313" key="3">
    <source>
        <dbReference type="Proteomes" id="UP000783863"/>
    </source>
</evidence>
<gene>
    <name evidence="2" type="ORF">EGD98_00490</name>
</gene>
<dbReference type="AlphaFoldDB" id="A0A8J8CB85"/>
<evidence type="ECO:0000259" key="1">
    <source>
        <dbReference type="Pfam" id="PF07883"/>
    </source>
</evidence>
<organism evidence="2 3">
    <name type="scientific">Haloarcula salinisoli</name>
    <dbReference type="NCBI Taxonomy" id="2487746"/>
    <lineage>
        <taxon>Archaea</taxon>
        <taxon>Methanobacteriati</taxon>
        <taxon>Methanobacteriota</taxon>
        <taxon>Stenosarchaea group</taxon>
        <taxon>Halobacteria</taxon>
        <taxon>Halobacteriales</taxon>
        <taxon>Haloarculaceae</taxon>
        <taxon>Haloarcula</taxon>
    </lineage>
</organism>